<evidence type="ECO:0000313" key="2">
    <source>
        <dbReference type="EMBL" id="KAA8541643.1"/>
    </source>
</evidence>
<name>A0A5J5BET2_9ASTE</name>
<accession>A0A5J5BET2</accession>
<proteinExistence type="predicted"/>
<feature type="transmembrane region" description="Helical" evidence="1">
    <location>
        <begin position="7"/>
        <end position="33"/>
    </location>
</feature>
<keyword evidence="1" id="KW-1133">Transmembrane helix</keyword>
<keyword evidence="1" id="KW-0472">Membrane</keyword>
<dbReference type="AlphaFoldDB" id="A0A5J5BET2"/>
<evidence type="ECO:0000313" key="3">
    <source>
        <dbReference type="Proteomes" id="UP000325577"/>
    </source>
</evidence>
<dbReference type="Proteomes" id="UP000325577">
    <property type="component" value="Linkage Group LG12"/>
</dbReference>
<protein>
    <submittedName>
        <fullName evidence="2">Uncharacterized protein</fullName>
    </submittedName>
</protein>
<gene>
    <name evidence="2" type="ORF">F0562_022795</name>
</gene>
<feature type="transmembrane region" description="Helical" evidence="1">
    <location>
        <begin position="45"/>
        <end position="62"/>
    </location>
</feature>
<evidence type="ECO:0000256" key="1">
    <source>
        <dbReference type="SAM" id="Phobius"/>
    </source>
</evidence>
<sequence>MSPSSYFVVAVAVIVAVVAAAVVEAVAVVAVAVVEVFVGNPIQGLLQSAAVAAAAAAVVMGLREFEGEMGMRFVGCQLKGKERCLKERAPTTAYLYDTKRVILSTSTPSLPTQKTTNDETV</sequence>
<keyword evidence="1" id="KW-0812">Transmembrane</keyword>
<organism evidence="2 3">
    <name type="scientific">Nyssa sinensis</name>
    <dbReference type="NCBI Taxonomy" id="561372"/>
    <lineage>
        <taxon>Eukaryota</taxon>
        <taxon>Viridiplantae</taxon>
        <taxon>Streptophyta</taxon>
        <taxon>Embryophyta</taxon>
        <taxon>Tracheophyta</taxon>
        <taxon>Spermatophyta</taxon>
        <taxon>Magnoliopsida</taxon>
        <taxon>eudicotyledons</taxon>
        <taxon>Gunneridae</taxon>
        <taxon>Pentapetalae</taxon>
        <taxon>asterids</taxon>
        <taxon>Cornales</taxon>
        <taxon>Nyssaceae</taxon>
        <taxon>Nyssa</taxon>
    </lineage>
</organism>
<keyword evidence="3" id="KW-1185">Reference proteome</keyword>
<dbReference type="EMBL" id="CM018035">
    <property type="protein sequence ID" value="KAA8541643.1"/>
    <property type="molecule type" value="Genomic_DNA"/>
</dbReference>
<reference evidence="2 3" key="1">
    <citation type="submission" date="2019-09" db="EMBL/GenBank/DDBJ databases">
        <title>A chromosome-level genome assembly of the Chinese tupelo Nyssa sinensis.</title>
        <authorList>
            <person name="Yang X."/>
            <person name="Kang M."/>
            <person name="Yang Y."/>
            <person name="Xiong H."/>
            <person name="Wang M."/>
            <person name="Zhang Z."/>
            <person name="Wang Z."/>
            <person name="Wu H."/>
            <person name="Ma T."/>
            <person name="Liu J."/>
            <person name="Xi Z."/>
        </authorList>
    </citation>
    <scope>NUCLEOTIDE SEQUENCE [LARGE SCALE GENOMIC DNA]</scope>
    <source>
        <strain evidence="2">J267</strain>
        <tissue evidence="2">Leaf</tissue>
    </source>
</reference>